<evidence type="ECO:0008006" key="11">
    <source>
        <dbReference type="Google" id="ProtNLM"/>
    </source>
</evidence>
<reference evidence="9 10" key="2">
    <citation type="submission" date="2016-08" db="EMBL/GenBank/DDBJ databases">
        <title>Pervasive Adenine N6-methylation of Active Genes in Fungi.</title>
        <authorList>
            <consortium name="DOE Joint Genome Institute"/>
            <person name="Mondo S.J."/>
            <person name="Dannebaum R.O."/>
            <person name="Kuo R.C."/>
            <person name="Labutti K."/>
            <person name="Haridas S."/>
            <person name="Kuo A."/>
            <person name="Salamov A."/>
            <person name="Ahrendt S.R."/>
            <person name="Lipzen A."/>
            <person name="Sullivan W."/>
            <person name="Andreopoulos W.B."/>
            <person name="Clum A."/>
            <person name="Lindquist E."/>
            <person name="Daum C."/>
            <person name="Ramamoorthy G.K."/>
            <person name="Gryganskyi A."/>
            <person name="Culley D."/>
            <person name="Magnuson J.K."/>
            <person name="James T.Y."/>
            <person name="O'Malley M.A."/>
            <person name="Stajich J.E."/>
            <person name="Spatafora J.W."/>
            <person name="Visel A."/>
            <person name="Grigoriev I.V."/>
        </authorList>
    </citation>
    <scope>NUCLEOTIDE SEQUENCE [LARGE SCALE GENOMIC DNA]</scope>
    <source>
        <strain evidence="10">finn</strain>
    </source>
</reference>
<name>A0A1Y1VL89_9FUNG</name>
<dbReference type="GO" id="GO:0005789">
    <property type="term" value="C:endoplasmic reticulum membrane"/>
    <property type="evidence" value="ECO:0007669"/>
    <property type="project" value="UniProtKB-SubCell"/>
</dbReference>
<evidence type="ECO:0000256" key="1">
    <source>
        <dbReference type="ARBA" id="ARBA00004477"/>
    </source>
</evidence>
<keyword evidence="4 8" id="KW-0812">Transmembrane</keyword>
<dbReference type="OrthoDB" id="2112445at2759"/>
<keyword evidence="6 8" id="KW-1133">Transmembrane helix</keyword>
<dbReference type="EMBL" id="MCFH01000003">
    <property type="protein sequence ID" value="ORX59063.1"/>
    <property type="molecule type" value="Genomic_DNA"/>
</dbReference>
<dbReference type="InterPro" id="IPR009580">
    <property type="entry name" value="GPI_biosynthesis_protein_Pig-F"/>
</dbReference>
<keyword evidence="7 8" id="KW-0472">Membrane</keyword>
<feature type="transmembrane region" description="Helical" evidence="8">
    <location>
        <begin position="49"/>
        <end position="72"/>
    </location>
</feature>
<evidence type="ECO:0000313" key="9">
    <source>
        <dbReference type="EMBL" id="ORX59063.1"/>
    </source>
</evidence>
<keyword evidence="5" id="KW-0256">Endoplasmic reticulum</keyword>
<feature type="transmembrane region" description="Helical" evidence="8">
    <location>
        <begin position="21"/>
        <end position="43"/>
    </location>
</feature>
<evidence type="ECO:0000256" key="3">
    <source>
        <dbReference type="ARBA" id="ARBA00022502"/>
    </source>
</evidence>
<feature type="transmembrane region" description="Helical" evidence="8">
    <location>
        <begin position="195"/>
        <end position="218"/>
    </location>
</feature>
<reference evidence="9 10" key="1">
    <citation type="submission" date="2016-08" db="EMBL/GenBank/DDBJ databases">
        <title>Genomes of anaerobic fungi encode conserved fungal cellulosomes for biomass hydrolysis.</title>
        <authorList>
            <consortium name="DOE Joint Genome Institute"/>
            <person name="Haitjema C.H."/>
            <person name="Gilmore S.P."/>
            <person name="Henske J.K."/>
            <person name="Solomon K.V."/>
            <person name="De Groot R."/>
            <person name="Kuo A."/>
            <person name="Mondo S.J."/>
            <person name="Salamov A.A."/>
            <person name="Labutti K."/>
            <person name="Zhao Z."/>
            <person name="Chiniquy J."/>
            <person name="Barry K."/>
            <person name="Brewer H.M."/>
            <person name="Purvine S.O."/>
            <person name="Wright A.T."/>
            <person name="Boxma B."/>
            <person name="Van Alen T."/>
            <person name="Hackstein J.H."/>
            <person name="Baker S.E."/>
            <person name="Grigoriev I.V."/>
            <person name="O'Malley M.A."/>
        </authorList>
    </citation>
    <scope>NUCLEOTIDE SEQUENCE [LARGE SCALE GENOMIC DNA]</scope>
    <source>
        <strain evidence="10">finn</strain>
    </source>
</reference>
<dbReference type="AlphaFoldDB" id="A0A1Y1VL89"/>
<evidence type="ECO:0000256" key="5">
    <source>
        <dbReference type="ARBA" id="ARBA00022824"/>
    </source>
</evidence>
<evidence type="ECO:0000313" key="10">
    <source>
        <dbReference type="Proteomes" id="UP000193719"/>
    </source>
</evidence>
<evidence type="ECO:0000256" key="8">
    <source>
        <dbReference type="SAM" id="Phobius"/>
    </source>
</evidence>
<feature type="transmembrane region" description="Helical" evidence="8">
    <location>
        <begin position="84"/>
        <end position="110"/>
    </location>
</feature>
<comment type="subcellular location">
    <subcellularLocation>
        <location evidence="1">Endoplasmic reticulum membrane</location>
        <topology evidence="1">Multi-pass membrane protein</topology>
    </subcellularLocation>
</comment>
<evidence type="ECO:0000256" key="6">
    <source>
        <dbReference type="ARBA" id="ARBA00022989"/>
    </source>
</evidence>
<evidence type="ECO:0000256" key="4">
    <source>
        <dbReference type="ARBA" id="ARBA00022692"/>
    </source>
</evidence>
<comment type="caution">
    <text evidence="9">The sequence shown here is derived from an EMBL/GenBank/DDBJ whole genome shotgun (WGS) entry which is preliminary data.</text>
</comment>
<organism evidence="9 10">
    <name type="scientific">Piromyces finnis</name>
    <dbReference type="NCBI Taxonomy" id="1754191"/>
    <lineage>
        <taxon>Eukaryota</taxon>
        <taxon>Fungi</taxon>
        <taxon>Fungi incertae sedis</taxon>
        <taxon>Chytridiomycota</taxon>
        <taxon>Chytridiomycota incertae sedis</taxon>
        <taxon>Neocallimastigomycetes</taxon>
        <taxon>Neocallimastigales</taxon>
        <taxon>Neocallimastigaceae</taxon>
        <taxon>Piromyces</taxon>
    </lineage>
</organism>
<dbReference type="Proteomes" id="UP000193719">
    <property type="component" value="Unassembled WGS sequence"/>
</dbReference>
<dbReference type="Pfam" id="PF06699">
    <property type="entry name" value="PIG-F"/>
    <property type="match status" value="1"/>
</dbReference>
<evidence type="ECO:0000256" key="2">
    <source>
        <dbReference type="ARBA" id="ARBA00004687"/>
    </source>
</evidence>
<dbReference type="STRING" id="1754191.A0A1Y1VL89"/>
<comment type="pathway">
    <text evidence="2">Glycolipid biosynthesis; glycosylphosphatidylinositol-anchor biosynthesis.</text>
</comment>
<gene>
    <name evidence="9" type="ORF">BCR36DRAFT_394631</name>
</gene>
<protein>
    <recommendedName>
        <fullName evidence="11">PIG-F-domain-containing protein</fullName>
    </recommendedName>
</protein>
<evidence type="ECO:0000256" key="7">
    <source>
        <dbReference type="ARBA" id="ARBA00023136"/>
    </source>
</evidence>
<feature type="transmembrane region" description="Helical" evidence="8">
    <location>
        <begin position="116"/>
        <end position="142"/>
    </location>
</feature>
<dbReference type="GO" id="GO:0006506">
    <property type="term" value="P:GPI anchor biosynthetic process"/>
    <property type="evidence" value="ECO:0007669"/>
    <property type="project" value="UniProtKB-UniPathway"/>
</dbReference>
<proteinExistence type="predicted"/>
<dbReference type="UniPathway" id="UPA00196"/>
<feature type="transmembrane region" description="Helical" evidence="8">
    <location>
        <begin position="162"/>
        <end position="183"/>
    </location>
</feature>
<sequence>MANNQKNENKKKTAEFKFIKSKFDLVTLLILPFTSATICLFSKESLTNNTALTIFTAALMSFVARTGLMYWANAKRKASPRRQFVAILTALIISIVFSVFTTIFCLLVKVSLSNKLLELISCSIFIAVLGMYPAAFVVSTDIDSWTRMFSLIEIFKCDKHEISVGAPLLGSIIGAWASTLALPLDWNAWWQPFPISTVICSVLGNIIGSIIGIIFYLFKKEKIPKSSNKKEQ</sequence>
<keyword evidence="10" id="KW-1185">Reference proteome</keyword>
<keyword evidence="3" id="KW-0337">GPI-anchor biosynthesis</keyword>
<accession>A0A1Y1VL89</accession>